<proteinExistence type="predicted"/>
<name>A2G549_TRIV3</name>
<dbReference type="KEGG" id="tva:4745366"/>
<sequence length="431" mass="49503">MSGIQARPPLLSLKVRRTVDTILSMNPEEQKERESSNTPVSKVKDKKQQTSLDHSSEIEKISGILEQQSFYFVAFRNQIQDAQRDQAKIMQKFHETAQDIDKRMNKMKEMLMKKVVDLNKRVSSISRNLALKPTFRKMLPQNNYGRITGISVCGETLLCTSADGWLLRIDRHELNIKHTTRYSTTEALFQPTLFSHGNIWVELALTSTRNLLIRMQTSPDLERCSPLLIESYAVNTDPHTRDAFEVILGENSQIEFCSIAPDASPKLQVVSTTKKIRGTVTSIVVDQNIDAIFAITSRRTLYCISATNYQIVLSELFDKPIMQLFTTQCFIILSIAPNDIILLEKNREKANKLFQINISAGLRRFFAAENDILIIKKDQQIERRRLCNVEISEPICEADAADFNEEEYIGLIIEYERQIYLTHGNRISYWT</sequence>
<dbReference type="AlphaFoldDB" id="A2G549"/>
<evidence type="ECO:0000313" key="2">
    <source>
        <dbReference type="EMBL" id="EAX87710.1"/>
    </source>
</evidence>
<protein>
    <recommendedName>
        <fullName evidence="4">CNH domain-containing protein</fullName>
    </recommendedName>
</protein>
<evidence type="ECO:0000313" key="3">
    <source>
        <dbReference type="Proteomes" id="UP000001542"/>
    </source>
</evidence>
<evidence type="ECO:0000256" key="1">
    <source>
        <dbReference type="SAM" id="MobiDB-lite"/>
    </source>
</evidence>
<dbReference type="EMBL" id="DS114409">
    <property type="protein sequence ID" value="EAX87710.1"/>
    <property type="molecule type" value="Genomic_DNA"/>
</dbReference>
<keyword evidence="3" id="KW-1185">Reference proteome</keyword>
<dbReference type="VEuPathDB" id="TrichDB:TVAGG3_0251190"/>
<dbReference type="InParanoid" id="A2G549"/>
<dbReference type="RefSeq" id="XP_001300640.1">
    <property type="nucleotide sequence ID" value="XM_001300639.1"/>
</dbReference>
<accession>A2G549</accession>
<evidence type="ECO:0008006" key="4">
    <source>
        <dbReference type="Google" id="ProtNLM"/>
    </source>
</evidence>
<dbReference type="VEuPathDB" id="TrichDB:TVAG_009150"/>
<feature type="region of interest" description="Disordered" evidence="1">
    <location>
        <begin position="24"/>
        <end position="56"/>
    </location>
</feature>
<reference evidence="2" key="2">
    <citation type="journal article" date="2007" name="Science">
        <title>Draft genome sequence of the sexually transmitted pathogen Trichomonas vaginalis.</title>
        <authorList>
            <person name="Carlton J.M."/>
            <person name="Hirt R.P."/>
            <person name="Silva J.C."/>
            <person name="Delcher A.L."/>
            <person name="Schatz M."/>
            <person name="Zhao Q."/>
            <person name="Wortman J.R."/>
            <person name="Bidwell S.L."/>
            <person name="Alsmark U.C.M."/>
            <person name="Besteiro S."/>
            <person name="Sicheritz-Ponten T."/>
            <person name="Noel C.J."/>
            <person name="Dacks J.B."/>
            <person name="Foster P.G."/>
            <person name="Simillion C."/>
            <person name="Van de Peer Y."/>
            <person name="Miranda-Saavedra D."/>
            <person name="Barton G.J."/>
            <person name="Westrop G.D."/>
            <person name="Mueller S."/>
            <person name="Dessi D."/>
            <person name="Fiori P.L."/>
            <person name="Ren Q."/>
            <person name="Paulsen I."/>
            <person name="Zhang H."/>
            <person name="Bastida-Corcuera F.D."/>
            <person name="Simoes-Barbosa A."/>
            <person name="Brown M.T."/>
            <person name="Hayes R.D."/>
            <person name="Mukherjee M."/>
            <person name="Okumura C.Y."/>
            <person name="Schneider R."/>
            <person name="Smith A.J."/>
            <person name="Vanacova S."/>
            <person name="Villalvazo M."/>
            <person name="Haas B.J."/>
            <person name="Pertea M."/>
            <person name="Feldblyum T.V."/>
            <person name="Utterback T.R."/>
            <person name="Shu C.L."/>
            <person name="Osoegawa K."/>
            <person name="de Jong P.J."/>
            <person name="Hrdy I."/>
            <person name="Horvathova L."/>
            <person name="Zubacova Z."/>
            <person name="Dolezal P."/>
            <person name="Malik S.B."/>
            <person name="Logsdon J.M. Jr."/>
            <person name="Henze K."/>
            <person name="Gupta A."/>
            <person name="Wang C.C."/>
            <person name="Dunne R.L."/>
            <person name="Upcroft J.A."/>
            <person name="Upcroft P."/>
            <person name="White O."/>
            <person name="Salzberg S.L."/>
            <person name="Tang P."/>
            <person name="Chiu C.-H."/>
            <person name="Lee Y.-S."/>
            <person name="Embley T.M."/>
            <person name="Coombs G.H."/>
            <person name="Mottram J.C."/>
            <person name="Tachezy J."/>
            <person name="Fraser-Liggett C.M."/>
            <person name="Johnson P.J."/>
        </authorList>
    </citation>
    <scope>NUCLEOTIDE SEQUENCE [LARGE SCALE GENOMIC DNA]</scope>
    <source>
        <strain evidence="2">G3</strain>
    </source>
</reference>
<feature type="compositionally biased region" description="Basic and acidic residues" evidence="1">
    <location>
        <begin position="42"/>
        <end position="56"/>
    </location>
</feature>
<reference evidence="2" key="1">
    <citation type="submission" date="2006-10" db="EMBL/GenBank/DDBJ databases">
        <authorList>
            <person name="Amadeo P."/>
            <person name="Zhao Q."/>
            <person name="Wortman J."/>
            <person name="Fraser-Liggett C."/>
            <person name="Carlton J."/>
        </authorList>
    </citation>
    <scope>NUCLEOTIDE SEQUENCE</scope>
    <source>
        <strain evidence="2">G3</strain>
    </source>
</reference>
<organism evidence="2 3">
    <name type="scientific">Trichomonas vaginalis (strain ATCC PRA-98 / G3)</name>
    <dbReference type="NCBI Taxonomy" id="412133"/>
    <lineage>
        <taxon>Eukaryota</taxon>
        <taxon>Metamonada</taxon>
        <taxon>Parabasalia</taxon>
        <taxon>Trichomonadida</taxon>
        <taxon>Trichomonadidae</taxon>
        <taxon>Trichomonas</taxon>
    </lineage>
</organism>
<gene>
    <name evidence="2" type="ORF">TVAG_009150</name>
</gene>
<dbReference type="Proteomes" id="UP000001542">
    <property type="component" value="Unassembled WGS sequence"/>
</dbReference>
<dbReference type="OrthoDB" id="10503034at2759"/>